<name>A0AAV4XES5_CAEEX</name>
<reference evidence="1 2" key="1">
    <citation type="submission" date="2021-06" db="EMBL/GenBank/DDBJ databases">
        <title>Caerostris extrusa draft genome.</title>
        <authorList>
            <person name="Kono N."/>
            <person name="Arakawa K."/>
        </authorList>
    </citation>
    <scope>NUCLEOTIDE SEQUENCE [LARGE SCALE GENOMIC DNA]</scope>
</reference>
<evidence type="ECO:0000313" key="1">
    <source>
        <dbReference type="EMBL" id="GIY92519.1"/>
    </source>
</evidence>
<dbReference type="AlphaFoldDB" id="A0AAV4XES5"/>
<organism evidence="1 2">
    <name type="scientific">Caerostris extrusa</name>
    <name type="common">Bark spider</name>
    <name type="synonym">Caerostris bankana</name>
    <dbReference type="NCBI Taxonomy" id="172846"/>
    <lineage>
        <taxon>Eukaryota</taxon>
        <taxon>Metazoa</taxon>
        <taxon>Ecdysozoa</taxon>
        <taxon>Arthropoda</taxon>
        <taxon>Chelicerata</taxon>
        <taxon>Arachnida</taxon>
        <taxon>Araneae</taxon>
        <taxon>Araneomorphae</taxon>
        <taxon>Entelegynae</taxon>
        <taxon>Araneoidea</taxon>
        <taxon>Araneidae</taxon>
        <taxon>Caerostris</taxon>
    </lineage>
</organism>
<accession>A0AAV4XES5</accession>
<evidence type="ECO:0008006" key="3">
    <source>
        <dbReference type="Google" id="ProtNLM"/>
    </source>
</evidence>
<protein>
    <recommendedName>
        <fullName evidence="3">LAGLIDADG homing endonuclease</fullName>
    </recommendedName>
</protein>
<sequence>MHPLSLNVRLIDWFDFKSTESRSARKGMNASNLLPIDWLKRFKRQYGGELLAEGLTAGKFVLHTGFEVNSRKTLRSLEIRFKNPDS</sequence>
<dbReference type="EMBL" id="BPLR01000152">
    <property type="protein sequence ID" value="GIY92519.1"/>
    <property type="molecule type" value="Genomic_DNA"/>
</dbReference>
<keyword evidence="2" id="KW-1185">Reference proteome</keyword>
<evidence type="ECO:0000313" key="2">
    <source>
        <dbReference type="Proteomes" id="UP001054945"/>
    </source>
</evidence>
<dbReference type="Proteomes" id="UP001054945">
    <property type="component" value="Unassembled WGS sequence"/>
</dbReference>
<comment type="caution">
    <text evidence="1">The sequence shown here is derived from an EMBL/GenBank/DDBJ whole genome shotgun (WGS) entry which is preliminary data.</text>
</comment>
<proteinExistence type="predicted"/>
<gene>
    <name evidence="1" type="ORF">CEXT_589341</name>
</gene>